<dbReference type="GO" id="GO:0071973">
    <property type="term" value="P:bacterial-type flagellum-dependent cell motility"/>
    <property type="evidence" value="ECO:0007669"/>
    <property type="project" value="TreeGrafter"/>
</dbReference>
<dbReference type="PANTHER" id="PTHR30288:SF0">
    <property type="entry name" value="FLAGELLAR HOOK-ASSOCIATED PROTEIN 2"/>
    <property type="match status" value="1"/>
</dbReference>
<name>A0AAP9RGW1_CLOBU</name>
<keyword evidence="3 5" id="KW-0175">Coiled coil</keyword>
<organism evidence="8 9">
    <name type="scientific">Clostridium butyricum</name>
    <dbReference type="NCBI Taxonomy" id="1492"/>
    <lineage>
        <taxon>Bacteria</taxon>
        <taxon>Bacillati</taxon>
        <taxon>Bacillota</taxon>
        <taxon>Clostridia</taxon>
        <taxon>Eubacteriales</taxon>
        <taxon>Clostridiaceae</taxon>
        <taxon>Clostridium</taxon>
    </lineage>
</organism>
<reference evidence="8 9" key="1">
    <citation type="submission" date="2019-05" db="EMBL/GenBank/DDBJ databases">
        <authorList>
            <person name="Schori C."/>
            <person name="Ahrens C."/>
        </authorList>
    </citation>
    <scope>NUCLEOTIDE SEQUENCE [LARGE SCALE GENOMIC DNA]</scope>
    <source>
        <strain evidence="8 9">DSM 10702</strain>
    </source>
</reference>
<evidence type="ECO:0000256" key="4">
    <source>
        <dbReference type="ARBA" id="ARBA00023143"/>
    </source>
</evidence>
<dbReference type="Proteomes" id="UP000515243">
    <property type="component" value="Chromosome 1"/>
</dbReference>
<comment type="subcellular location">
    <subcellularLocation>
        <location evidence="5">Secreted</location>
    </subcellularLocation>
    <subcellularLocation>
        <location evidence="5">Bacterial flagellum</location>
    </subcellularLocation>
</comment>
<sequence length="703" mass="76765">MRITGLATGLDMDEIIKNSMKPYRIKVDQMTQKRDVVEIKQKLYRDIMSDATEFYDKYFDITKTDSLLRSSNYKSVSFTSSSDSVKVTAGSGVKPGNYKITGNTATAAKATTDNSVFGTEYDKDGEKYKKIKINDKEFEVKSDTDKAMAKDLNEQLKKAGINVSVEYTDFAGDASGNKSGFVFQSTILGSNATFTINGSPSTSVGTTTNGKDAVASKIEGFTLNEIKNNNKIIVNGKEIKLDIDSAATDEDVLKIINAKISSEGIVVSAEKNNIDDSLNYNNLTFSSKTPGKLEKEITVNVGGTLDSDGNISGGNNGTLTKGVDGVAATVTLDDLAEGVYTIGNNTIKIEFPKDANTPESKTKYLNEVLSANNINVTAENKDGKIVLTSKTAGSVGNFSVEKSGSSEKEVKPGIDGNITITNTKNGGVYTTKGQSNTITVDGITFTFNGEIPTDGINITGKNDITETKDKLVNFINDYNTLIEKLNTLTSTKHDKSYTPLTDDQKKEMSETEIKLWNERVEKGQLYKDSTLTSITNSLKSTMRTVMEGSGLNLEKIGINPSKDYSGNKNGTFNIDESKLTKALEDDIEGVMNLFIGKPEEGDKTTPEYTSKTGILHQLKDTLYKEFKTSSSTLSNKVGLEGTSTFSNNELTKSISDYENKIKDMEKDFTRREQALYSKYATLEKMMNQLNTQQSNLMSQLGMS</sequence>
<comment type="similarity">
    <text evidence="1 5">Belongs to the FliD family.</text>
</comment>
<dbReference type="AlphaFoldDB" id="A0AAP9RGW1"/>
<dbReference type="GO" id="GO:0005576">
    <property type="term" value="C:extracellular region"/>
    <property type="evidence" value="ECO:0007669"/>
    <property type="project" value="UniProtKB-SubCell"/>
</dbReference>
<keyword evidence="8" id="KW-0966">Cell projection</keyword>
<keyword evidence="8" id="KW-0282">Flagellum</keyword>
<evidence type="ECO:0000313" key="8">
    <source>
        <dbReference type="EMBL" id="QMW92130.1"/>
    </source>
</evidence>
<evidence type="ECO:0000259" key="7">
    <source>
        <dbReference type="Pfam" id="PF07195"/>
    </source>
</evidence>
<keyword evidence="5" id="KW-0964">Secreted</keyword>
<gene>
    <name evidence="8" type="ORF">FF104_14430</name>
</gene>
<evidence type="ECO:0000256" key="5">
    <source>
        <dbReference type="RuleBase" id="RU362066"/>
    </source>
</evidence>
<evidence type="ECO:0000313" key="9">
    <source>
        <dbReference type="Proteomes" id="UP000515243"/>
    </source>
</evidence>
<dbReference type="GeneID" id="92945393"/>
<evidence type="ECO:0000259" key="6">
    <source>
        <dbReference type="Pfam" id="PF02465"/>
    </source>
</evidence>
<accession>A0AAP9RGW1</accession>
<comment type="function">
    <text evidence="5">Required for morphogenesis and for the elongation of the flagellar filament by facilitating polymerization of the flagellin monomers at the tip of growing filament. Forms a capping structure, which prevents flagellin subunits (transported through the central channel of the flagellum) from leaking out without polymerization at the distal end.</text>
</comment>
<dbReference type="InterPro" id="IPR040026">
    <property type="entry name" value="FliD"/>
</dbReference>
<dbReference type="RefSeq" id="WP_035762217.1">
    <property type="nucleotide sequence ID" value="NZ_AP019716.1"/>
</dbReference>
<dbReference type="EMBL" id="CP040626">
    <property type="protein sequence ID" value="QMW92130.1"/>
    <property type="molecule type" value="Genomic_DNA"/>
</dbReference>
<comment type="subunit">
    <text evidence="2 5">Homopentamer.</text>
</comment>
<keyword evidence="8" id="KW-0969">Cilium</keyword>
<dbReference type="GO" id="GO:0007155">
    <property type="term" value="P:cell adhesion"/>
    <property type="evidence" value="ECO:0007669"/>
    <property type="project" value="InterPro"/>
</dbReference>
<feature type="coiled-coil region" evidence="5">
    <location>
        <begin position="647"/>
        <end position="699"/>
    </location>
</feature>
<protein>
    <recommendedName>
        <fullName evidence="5">Flagellar hook-associated protein 2</fullName>
        <shortName evidence="5">HAP2</shortName>
    </recommendedName>
    <alternativeName>
        <fullName evidence="5">Flagellar cap protein</fullName>
    </alternativeName>
</protein>
<evidence type="ECO:0000256" key="2">
    <source>
        <dbReference type="ARBA" id="ARBA00011255"/>
    </source>
</evidence>
<dbReference type="InterPro" id="IPR003481">
    <property type="entry name" value="FliD_N"/>
</dbReference>
<dbReference type="InterPro" id="IPR010809">
    <property type="entry name" value="FliD_C"/>
</dbReference>
<dbReference type="GO" id="GO:0009424">
    <property type="term" value="C:bacterial-type flagellum hook"/>
    <property type="evidence" value="ECO:0007669"/>
    <property type="project" value="UniProtKB-UniRule"/>
</dbReference>
<evidence type="ECO:0000256" key="1">
    <source>
        <dbReference type="ARBA" id="ARBA00009764"/>
    </source>
</evidence>
<feature type="domain" description="Flagellar hook-associated protein 2 N-terminal" evidence="6">
    <location>
        <begin position="8"/>
        <end position="101"/>
    </location>
</feature>
<dbReference type="PANTHER" id="PTHR30288">
    <property type="entry name" value="FLAGELLAR CAP/ASSEMBLY PROTEIN FLID"/>
    <property type="match status" value="1"/>
</dbReference>
<dbReference type="GO" id="GO:0009421">
    <property type="term" value="C:bacterial-type flagellum filament cap"/>
    <property type="evidence" value="ECO:0007669"/>
    <property type="project" value="InterPro"/>
</dbReference>
<proteinExistence type="inferred from homology"/>
<feature type="domain" description="Flagellar hook-associated protein 2 C-terminal" evidence="7">
    <location>
        <begin position="430"/>
        <end position="690"/>
    </location>
</feature>
<dbReference type="Pfam" id="PF02465">
    <property type="entry name" value="FliD_N"/>
    <property type="match status" value="1"/>
</dbReference>
<evidence type="ECO:0000256" key="3">
    <source>
        <dbReference type="ARBA" id="ARBA00023054"/>
    </source>
</evidence>
<dbReference type="Pfam" id="PF07195">
    <property type="entry name" value="FliD_C"/>
    <property type="match status" value="1"/>
</dbReference>
<keyword evidence="4 5" id="KW-0975">Bacterial flagellum</keyword>